<dbReference type="Pfam" id="PF13649">
    <property type="entry name" value="Methyltransf_25"/>
    <property type="match status" value="1"/>
</dbReference>
<dbReference type="InterPro" id="IPR041698">
    <property type="entry name" value="Methyltransf_25"/>
</dbReference>
<accession>A0A523QJ32</accession>
<reference evidence="2 3" key="1">
    <citation type="submission" date="2019-03" db="EMBL/GenBank/DDBJ databases">
        <title>Metabolic potential of uncultured bacteria and archaea associated with petroleum seepage in deep-sea sediments.</title>
        <authorList>
            <person name="Dong X."/>
            <person name="Hubert C."/>
        </authorList>
    </citation>
    <scope>NUCLEOTIDE SEQUENCE [LARGE SCALE GENOMIC DNA]</scope>
    <source>
        <strain evidence="2">E44_bin92</strain>
    </source>
</reference>
<dbReference type="SUPFAM" id="SSF53335">
    <property type="entry name" value="S-adenosyl-L-methionine-dependent methyltransferases"/>
    <property type="match status" value="1"/>
</dbReference>
<dbReference type="GO" id="GO:0032259">
    <property type="term" value="P:methylation"/>
    <property type="evidence" value="ECO:0007669"/>
    <property type="project" value="UniProtKB-KW"/>
</dbReference>
<dbReference type="AlphaFoldDB" id="A0A523QJ32"/>
<dbReference type="Gene3D" id="3.40.50.150">
    <property type="entry name" value="Vaccinia Virus protein VP39"/>
    <property type="match status" value="1"/>
</dbReference>
<evidence type="ECO:0000313" key="3">
    <source>
        <dbReference type="Proteomes" id="UP000320781"/>
    </source>
</evidence>
<dbReference type="InterPro" id="IPR050447">
    <property type="entry name" value="Erg6_SMT_methyltransf"/>
</dbReference>
<organism evidence="2 3">
    <name type="scientific">Aerophobetes bacterium</name>
    <dbReference type="NCBI Taxonomy" id="2030807"/>
    <lineage>
        <taxon>Bacteria</taxon>
        <taxon>Candidatus Aerophobota</taxon>
    </lineage>
</organism>
<sequence>MNQKARFQMKKDLVRKRLLKYTRKAFRMLPKMDKPRILDVGCGSGVPTMELARLSNGEITGLDINQDLLDVLARKIEKAELSDRVKTVNCSTFDMEFPDESFDIIWAEGSISVIGFKKGLREWRRFLKLGGFIVVHDERGNVKEKLDQIHNCGYELLGYFILSKETWWTEYFAPLEKLIAESRTRYTDDPKILEELHQARGELDMFKKNPERNSSVYFVMKKR</sequence>
<evidence type="ECO:0000259" key="1">
    <source>
        <dbReference type="Pfam" id="PF13649"/>
    </source>
</evidence>
<name>A0A523QJ32_UNCAE</name>
<gene>
    <name evidence="2" type="ORF">E3J95_04055</name>
</gene>
<keyword evidence="2" id="KW-0489">Methyltransferase</keyword>
<dbReference type="GO" id="GO:0008168">
    <property type="term" value="F:methyltransferase activity"/>
    <property type="evidence" value="ECO:0007669"/>
    <property type="project" value="UniProtKB-KW"/>
</dbReference>
<dbReference type="EMBL" id="SOKU01000196">
    <property type="protein sequence ID" value="TES85602.1"/>
    <property type="molecule type" value="Genomic_DNA"/>
</dbReference>
<dbReference type="Proteomes" id="UP000320781">
    <property type="component" value="Unassembled WGS sequence"/>
</dbReference>
<comment type="caution">
    <text evidence="2">The sequence shown here is derived from an EMBL/GenBank/DDBJ whole genome shotgun (WGS) entry which is preliminary data.</text>
</comment>
<protein>
    <submittedName>
        <fullName evidence="2">Class I SAM-dependent methyltransferase</fullName>
    </submittedName>
</protein>
<dbReference type="InterPro" id="IPR029063">
    <property type="entry name" value="SAM-dependent_MTases_sf"/>
</dbReference>
<feature type="domain" description="Methyltransferase" evidence="1">
    <location>
        <begin position="37"/>
        <end position="131"/>
    </location>
</feature>
<evidence type="ECO:0000313" key="2">
    <source>
        <dbReference type="EMBL" id="TES85602.1"/>
    </source>
</evidence>
<keyword evidence="2" id="KW-0808">Transferase</keyword>
<dbReference type="PANTHER" id="PTHR44068:SF11">
    <property type="entry name" value="GERANYL DIPHOSPHATE 2-C-METHYLTRANSFERASE"/>
    <property type="match status" value="1"/>
</dbReference>
<dbReference type="CDD" id="cd02440">
    <property type="entry name" value="AdoMet_MTases"/>
    <property type="match status" value="1"/>
</dbReference>
<dbReference type="PANTHER" id="PTHR44068">
    <property type="entry name" value="ZGC:194242"/>
    <property type="match status" value="1"/>
</dbReference>
<proteinExistence type="predicted"/>